<evidence type="ECO:0000313" key="2">
    <source>
        <dbReference type="Proteomes" id="UP000500953"/>
    </source>
</evidence>
<reference evidence="1 2" key="1">
    <citation type="journal article" date="2019" name="ACS Chem. Biol.">
        <title>Identification and Mobilization of a Cryptic Antibiotic Biosynthesis Gene Locus from a Human-Pathogenic Nocardia Isolate.</title>
        <authorList>
            <person name="Herisse M."/>
            <person name="Ishida K."/>
            <person name="Porter J.L."/>
            <person name="Howden B."/>
            <person name="Hertweck C."/>
            <person name="Stinear T.P."/>
            <person name="Pidot S.J."/>
        </authorList>
    </citation>
    <scope>NUCLEOTIDE SEQUENCE [LARGE SCALE GENOMIC DNA]</scope>
    <source>
        <strain evidence="1 2">AUSMDU00012715</strain>
    </source>
</reference>
<dbReference type="Proteomes" id="UP000500953">
    <property type="component" value="Chromosome"/>
</dbReference>
<sequence>MSDIQRTGVIYLAVVPSLQLIGDDAFPWSLGLEYLPSLDNPDLRAWLNEHHADLAGDRTTADDLPEAAVWPDSSWPAKYTRFPHQRLEVPYREYVHFTAAVDDPSGLS</sequence>
<protein>
    <submittedName>
        <fullName evidence="1">Uncharacterized protein</fullName>
    </submittedName>
</protein>
<gene>
    <name evidence="1" type="ORF">F6W96_41035</name>
</gene>
<evidence type="ECO:0000313" key="1">
    <source>
        <dbReference type="EMBL" id="QIS23725.1"/>
    </source>
</evidence>
<dbReference type="EMBL" id="CP046173">
    <property type="protein sequence ID" value="QIS23725.1"/>
    <property type="molecule type" value="Genomic_DNA"/>
</dbReference>
<organism evidence="1 2">
    <name type="scientific">Nocardia terpenica</name>
    <dbReference type="NCBI Taxonomy" id="455432"/>
    <lineage>
        <taxon>Bacteria</taxon>
        <taxon>Bacillati</taxon>
        <taxon>Actinomycetota</taxon>
        <taxon>Actinomycetes</taxon>
        <taxon>Mycobacteriales</taxon>
        <taxon>Nocardiaceae</taxon>
        <taxon>Nocardia</taxon>
    </lineage>
</organism>
<dbReference type="RefSeq" id="WP_167491044.1">
    <property type="nucleotide sequence ID" value="NZ_CP046173.1"/>
</dbReference>
<accession>A0A6G9ZDM5</accession>
<name>A0A6G9ZDM5_9NOCA</name>
<dbReference type="AlphaFoldDB" id="A0A6G9ZDM5"/>
<proteinExistence type="predicted"/>